<evidence type="ECO:0000313" key="2">
    <source>
        <dbReference type="Proteomes" id="UP000194350"/>
    </source>
</evidence>
<comment type="caution">
    <text evidence="1">The sequence shown here is derived from an EMBL/GenBank/DDBJ whole genome shotgun (WGS) entry which is preliminary data.</text>
</comment>
<protein>
    <submittedName>
        <fullName evidence="1">Uncharacterized protein</fullName>
    </submittedName>
</protein>
<dbReference type="STRING" id="351656.Xvie_01174"/>
<dbReference type="Proteomes" id="UP000194350">
    <property type="component" value="Unassembled WGS sequence"/>
</dbReference>
<proteinExistence type="predicted"/>
<evidence type="ECO:0000313" key="1">
    <source>
        <dbReference type="EMBL" id="OTA17327.1"/>
    </source>
</evidence>
<dbReference type="AlphaFoldDB" id="A0A1Y2SIC3"/>
<accession>A0A1Y2SIC3</accession>
<organism evidence="1 2">
    <name type="scientific">Xenorhabdus vietnamensis</name>
    <dbReference type="NCBI Taxonomy" id="351656"/>
    <lineage>
        <taxon>Bacteria</taxon>
        <taxon>Pseudomonadati</taxon>
        <taxon>Pseudomonadota</taxon>
        <taxon>Gammaproteobacteria</taxon>
        <taxon>Enterobacterales</taxon>
        <taxon>Morganellaceae</taxon>
        <taxon>Xenorhabdus</taxon>
    </lineage>
</organism>
<reference evidence="1 2" key="1">
    <citation type="submission" date="2016-10" db="EMBL/GenBank/DDBJ databases">
        <title>Systematic genetic and metabolomic analysis of Xenorhabdus and Photorhabdus spp., highlights the requirements for a dual symbiotic and pathogenic life style.</title>
        <authorList>
            <person name="Tobias N.J."/>
            <person name="Wolff H."/>
            <person name="Djahanschiri B."/>
            <person name="Pidot S.J."/>
            <person name="Stinear T.P."/>
            <person name="Ebersberger I."/>
            <person name="Bode H.B."/>
        </authorList>
    </citation>
    <scope>NUCLEOTIDE SEQUENCE [LARGE SCALE GENOMIC DNA]</scope>
    <source>
        <strain evidence="1 2">DSM 22392</strain>
    </source>
</reference>
<name>A0A1Y2SIC3_9GAMM</name>
<gene>
    <name evidence="1" type="ORF">Xvie_01174</name>
</gene>
<sequence length="120" mass="13492">MTVRNISTGQETSGIPDTPFSTSRLLLGQIVSAMALLKKLVKKVGAETWYHQFLSNHKVIIQPMEMNEGGHSQVEFRAYMDLAKSITSSKKVYLCSPRTIPLSDDEIRHLISTDSLFNHK</sequence>
<keyword evidence="2" id="KW-1185">Reference proteome</keyword>
<dbReference type="EMBL" id="MUBJ01000004">
    <property type="protein sequence ID" value="OTA17327.1"/>
    <property type="molecule type" value="Genomic_DNA"/>
</dbReference>